<dbReference type="Gene3D" id="3.40.50.300">
    <property type="entry name" value="P-loop containing nucleotide triphosphate hydrolases"/>
    <property type="match status" value="1"/>
</dbReference>
<dbReference type="Proteomes" id="UP000007177">
    <property type="component" value="Chromosome"/>
</dbReference>
<dbReference type="OrthoDB" id="1705293at2"/>
<feature type="region of interest" description="Disordered" evidence="1">
    <location>
        <begin position="245"/>
        <end position="290"/>
    </location>
</feature>
<name>H6LDE6_ACEWD</name>
<dbReference type="STRING" id="931626.Awo_c11340"/>
<evidence type="ECO:0000256" key="1">
    <source>
        <dbReference type="SAM" id="MobiDB-lite"/>
    </source>
</evidence>
<evidence type="ECO:0000313" key="3">
    <source>
        <dbReference type="Proteomes" id="UP000007177"/>
    </source>
</evidence>
<reference evidence="3" key="1">
    <citation type="submission" date="2011-07" db="EMBL/GenBank/DDBJ databases">
        <title>Complete genome sequence of Acetobacterium woodii.</title>
        <authorList>
            <person name="Poehlein A."/>
            <person name="Schmidt S."/>
            <person name="Kaster A.-K."/>
            <person name="Goenrich M."/>
            <person name="Vollmers J."/>
            <person name="Thuermer A."/>
            <person name="Gottschalk G."/>
            <person name="Thauer R.K."/>
            <person name="Daniel R."/>
            <person name="Mueller V."/>
        </authorList>
    </citation>
    <scope>NUCLEOTIDE SEQUENCE [LARGE SCALE GENOMIC DNA]</scope>
    <source>
        <strain evidence="3">ATCC 29683 / DSM 1030 / JCM 2381 / KCTC 1655 / WB1</strain>
    </source>
</reference>
<accession>H6LDE6</accession>
<evidence type="ECO:0008006" key="4">
    <source>
        <dbReference type="Google" id="ProtNLM"/>
    </source>
</evidence>
<dbReference type="HOGENOM" id="CLU_070577_0_0_9"/>
<proteinExistence type="predicted"/>
<reference evidence="2 3" key="2">
    <citation type="journal article" date="2012" name="PLoS ONE">
        <title>An ancient pathway combining carbon dioxide fixation with the generation and utilization of a sodium ion gradient for ATP synthesis.</title>
        <authorList>
            <person name="Poehlein A."/>
            <person name="Schmidt S."/>
            <person name="Kaster A.K."/>
            <person name="Goenrich M."/>
            <person name="Vollmers J."/>
            <person name="Thurmer A."/>
            <person name="Bertsch J."/>
            <person name="Schuchmann K."/>
            <person name="Voigt B."/>
            <person name="Hecker M."/>
            <person name="Daniel R."/>
            <person name="Thauer R.K."/>
            <person name="Gottschalk G."/>
            <person name="Muller V."/>
        </authorList>
    </citation>
    <scope>NUCLEOTIDE SEQUENCE [LARGE SCALE GENOMIC DNA]</scope>
    <source>
        <strain evidence="3">ATCC 29683 / DSM 1030 / JCM 2381 / KCTC 1655 / WB1</strain>
    </source>
</reference>
<organism evidence="2 3">
    <name type="scientific">Acetobacterium woodii (strain ATCC 29683 / DSM 1030 / JCM 2381 / KCTC 1655 / WB1)</name>
    <dbReference type="NCBI Taxonomy" id="931626"/>
    <lineage>
        <taxon>Bacteria</taxon>
        <taxon>Bacillati</taxon>
        <taxon>Bacillota</taxon>
        <taxon>Clostridia</taxon>
        <taxon>Eubacteriales</taxon>
        <taxon>Eubacteriaceae</taxon>
        <taxon>Acetobacterium</taxon>
    </lineage>
</organism>
<feature type="compositionally biased region" description="Basic residues" evidence="1">
    <location>
        <begin position="258"/>
        <end position="279"/>
    </location>
</feature>
<dbReference type="AlphaFoldDB" id="H6LDE6"/>
<feature type="compositionally biased region" description="Basic and acidic residues" evidence="1">
    <location>
        <begin position="280"/>
        <end position="290"/>
    </location>
</feature>
<dbReference type="SUPFAM" id="SSF52540">
    <property type="entry name" value="P-loop containing nucleoside triphosphate hydrolases"/>
    <property type="match status" value="1"/>
</dbReference>
<evidence type="ECO:0000313" key="2">
    <source>
        <dbReference type="EMBL" id="AFA47918.1"/>
    </source>
</evidence>
<dbReference type="InterPro" id="IPR027417">
    <property type="entry name" value="P-loop_NTPase"/>
</dbReference>
<dbReference type="KEGG" id="awo:Awo_c11340"/>
<dbReference type="EMBL" id="CP002987">
    <property type="protein sequence ID" value="AFA47918.1"/>
    <property type="molecule type" value="Genomic_DNA"/>
</dbReference>
<sequence length="290" mass="32952">MKLISVWGSPGGGKTTLSVELAKKISLDTQKNVVLIFPDDQASPISYLFPSLEKEGGSLGSIVATAGFNQEAIKKTLVNHRKNKYLAFLGYRDGESRLNYPEMVESQVIDLFIALGHLFDYCIVDCQSNVMYDRITQYALRYGEVVMLGGGDLKSIAFFKSISSQIQDYPGIRQAISAVNNPWDFETWKMMAEKYNEKVTCFFPYSADLQMAYLEGTSIEPFKNNHHNKEWHDALTKLMSELLEAAAPPEVNPDEQKSKKKNRVKKEKKPKVKRRPFFGRKKEQEVIDES</sequence>
<dbReference type="RefSeq" id="WP_014355521.1">
    <property type="nucleotide sequence ID" value="NC_016894.1"/>
</dbReference>
<gene>
    <name evidence="2" type="ordered locus">Awo_c11340</name>
</gene>
<keyword evidence="3" id="KW-1185">Reference proteome</keyword>
<dbReference type="eggNOG" id="COG1192">
    <property type="taxonomic scope" value="Bacteria"/>
</dbReference>
<protein>
    <recommendedName>
        <fullName evidence="4">CobQ/CobB/MinD/ParA nucleotide binding domain-containing protein</fullName>
    </recommendedName>
</protein>